<name>A0A409XNB5_PSICY</name>
<comment type="caution">
    <text evidence="2">The sequence shown here is derived from an EMBL/GenBank/DDBJ whole genome shotgun (WGS) entry which is preliminary data.</text>
</comment>
<protein>
    <recommendedName>
        <fullName evidence="4">Conidiation protein 6</fullName>
    </recommendedName>
</protein>
<dbReference type="EMBL" id="NHYD01001075">
    <property type="protein sequence ID" value="PPQ92224.1"/>
    <property type="molecule type" value="Genomic_DNA"/>
</dbReference>
<keyword evidence="3" id="KW-1185">Reference proteome</keyword>
<dbReference type="FunCoup" id="A0A409XNB5">
    <property type="interactions" value="267"/>
</dbReference>
<organism evidence="2 3">
    <name type="scientific">Psilocybe cyanescens</name>
    <dbReference type="NCBI Taxonomy" id="93625"/>
    <lineage>
        <taxon>Eukaryota</taxon>
        <taxon>Fungi</taxon>
        <taxon>Dikarya</taxon>
        <taxon>Basidiomycota</taxon>
        <taxon>Agaricomycotina</taxon>
        <taxon>Agaricomycetes</taxon>
        <taxon>Agaricomycetidae</taxon>
        <taxon>Agaricales</taxon>
        <taxon>Agaricineae</taxon>
        <taxon>Strophariaceae</taxon>
        <taxon>Psilocybe</taxon>
    </lineage>
</organism>
<dbReference type="OrthoDB" id="5419162at2759"/>
<feature type="region of interest" description="Disordered" evidence="1">
    <location>
        <begin position="1"/>
        <end position="127"/>
    </location>
</feature>
<dbReference type="Pfam" id="PF10346">
    <property type="entry name" value="Con-6"/>
    <property type="match status" value="2"/>
</dbReference>
<gene>
    <name evidence="2" type="ORF">CVT25_008998</name>
</gene>
<sequence length="127" mass="13548">MSDNIKNPERVAAGLKATVHNPSVSEEAKHRARERLSEMGVDIESELSSRNAKGNSSSAATGGSGSTVEYALDDGNYEPSANASLNRDSEKTEHHRLGGYKATLNNPRVSDAAKDHAKDVLNDNDAL</sequence>
<dbReference type="InterPro" id="IPR018824">
    <property type="entry name" value="Conidiation-specific_6"/>
</dbReference>
<reference evidence="2 3" key="1">
    <citation type="journal article" date="2018" name="Evol. Lett.">
        <title>Horizontal gene cluster transfer increased hallucinogenic mushroom diversity.</title>
        <authorList>
            <person name="Reynolds H.T."/>
            <person name="Vijayakumar V."/>
            <person name="Gluck-Thaler E."/>
            <person name="Korotkin H.B."/>
            <person name="Matheny P.B."/>
            <person name="Slot J.C."/>
        </authorList>
    </citation>
    <scope>NUCLEOTIDE SEQUENCE [LARGE SCALE GENOMIC DNA]</scope>
    <source>
        <strain evidence="2 3">2631</strain>
    </source>
</reference>
<feature type="compositionally biased region" description="Basic and acidic residues" evidence="1">
    <location>
        <begin position="111"/>
        <end position="121"/>
    </location>
</feature>
<dbReference type="GO" id="GO:0005737">
    <property type="term" value="C:cytoplasm"/>
    <property type="evidence" value="ECO:0007669"/>
    <property type="project" value="TreeGrafter"/>
</dbReference>
<accession>A0A409XNB5</accession>
<feature type="compositionally biased region" description="Polar residues" evidence="1">
    <location>
        <begin position="46"/>
        <end position="55"/>
    </location>
</feature>
<dbReference type="InterPro" id="IPR052670">
    <property type="entry name" value="UPF0654_domain"/>
</dbReference>
<evidence type="ECO:0000313" key="2">
    <source>
        <dbReference type="EMBL" id="PPQ92224.1"/>
    </source>
</evidence>
<dbReference type="Proteomes" id="UP000283269">
    <property type="component" value="Unassembled WGS sequence"/>
</dbReference>
<evidence type="ECO:0000313" key="3">
    <source>
        <dbReference type="Proteomes" id="UP000283269"/>
    </source>
</evidence>
<feature type="compositionally biased region" description="Basic and acidic residues" evidence="1">
    <location>
        <begin position="26"/>
        <end position="37"/>
    </location>
</feature>
<proteinExistence type="predicted"/>
<dbReference type="PANTHER" id="PTHR36576:SF1">
    <property type="entry name" value="UPF0654 PROTEIN C11D3.01C-RELATED"/>
    <property type="match status" value="1"/>
</dbReference>
<dbReference type="InParanoid" id="A0A409XNB5"/>
<feature type="compositionally biased region" description="Basic and acidic residues" evidence="1">
    <location>
        <begin position="87"/>
        <end position="96"/>
    </location>
</feature>
<evidence type="ECO:0000256" key="1">
    <source>
        <dbReference type="SAM" id="MobiDB-lite"/>
    </source>
</evidence>
<dbReference type="PANTHER" id="PTHR36576">
    <property type="entry name" value="UPF0654 PROTEIN C11D3.01C-RELATED"/>
    <property type="match status" value="1"/>
</dbReference>
<evidence type="ECO:0008006" key="4">
    <source>
        <dbReference type="Google" id="ProtNLM"/>
    </source>
</evidence>
<dbReference type="AlphaFoldDB" id="A0A409XNB5"/>